<dbReference type="Gene3D" id="3.40.630.40">
    <property type="entry name" value="Zn-dependent exopeptidases"/>
    <property type="match status" value="1"/>
</dbReference>
<reference evidence="1 2" key="1">
    <citation type="submission" date="2018-08" db="EMBL/GenBank/DDBJ databases">
        <title>Paraburkholderia sp. DHOM06 isolated from forest soil.</title>
        <authorList>
            <person name="Gao Z.-H."/>
            <person name="Qiu L.-H."/>
        </authorList>
    </citation>
    <scope>NUCLEOTIDE SEQUENCE [LARGE SCALE GENOMIC DNA]</scope>
    <source>
        <strain evidence="1 2">DHOM06</strain>
    </source>
</reference>
<dbReference type="InterPro" id="IPR010247">
    <property type="entry name" value="HutG_amidohyd"/>
</dbReference>
<dbReference type="OrthoDB" id="8716700at2"/>
<dbReference type="RefSeq" id="WP_115535427.1">
    <property type="nucleotide sequence ID" value="NZ_QRGA01000011.1"/>
</dbReference>
<sequence length="271" mass="29624">MNATLEPAVFSVRPGTLPLLISMPHVGTHVPGDIAATMTEAARHVDDCDWHLERLYDFAARRGASLLVPSHARYVVDLNRPPDNANLYPGQDTTGLLPIDTFDKAPLYHPGGEPTDAEVARRVSRYWQPYHDALASTLAELKARHGAVLLWEAHSIRSHVPRFFEGRLPDFNFGTAGGTSAAPGMAEALAECATRHGGGYTAVANGRFKGGYITRQYGRPEQGIHAVQLELSQITYMQETRPYAYDEALASRIEPLLEALMDEALGRLPGA</sequence>
<dbReference type="GO" id="GO:0050129">
    <property type="term" value="F:N-formylglutamate deformylase activity"/>
    <property type="evidence" value="ECO:0007669"/>
    <property type="project" value="UniProtKB-EC"/>
</dbReference>
<evidence type="ECO:0000313" key="2">
    <source>
        <dbReference type="Proteomes" id="UP000256838"/>
    </source>
</evidence>
<protein>
    <submittedName>
        <fullName evidence="1">N-formylglutamate deformylase</fullName>
        <ecNumber evidence="1">3.5.1.68</ecNumber>
    </submittedName>
</protein>
<gene>
    <name evidence="1" type="primary">hutG</name>
    <name evidence="1" type="ORF">DWV00_20465</name>
</gene>
<dbReference type="NCBIfam" id="TIGR02017">
    <property type="entry name" value="hutG_amidohyd"/>
    <property type="match status" value="1"/>
</dbReference>
<keyword evidence="1" id="KW-0378">Hydrolase</keyword>
<keyword evidence="2" id="KW-1185">Reference proteome</keyword>
<dbReference type="AlphaFoldDB" id="A0A3D8JVB7"/>
<accession>A0A3D8JVB7</accession>
<organism evidence="1 2">
    <name type="scientific">Trinickia dinghuensis</name>
    <dbReference type="NCBI Taxonomy" id="2291023"/>
    <lineage>
        <taxon>Bacteria</taxon>
        <taxon>Pseudomonadati</taxon>
        <taxon>Pseudomonadota</taxon>
        <taxon>Betaproteobacteria</taxon>
        <taxon>Burkholderiales</taxon>
        <taxon>Burkholderiaceae</taxon>
        <taxon>Trinickia</taxon>
    </lineage>
</organism>
<dbReference type="EMBL" id="QRGA01000011">
    <property type="protein sequence ID" value="RDU97029.1"/>
    <property type="molecule type" value="Genomic_DNA"/>
</dbReference>
<proteinExistence type="predicted"/>
<dbReference type="InterPro" id="IPR007709">
    <property type="entry name" value="N-FG_amidohydro"/>
</dbReference>
<dbReference type="SUPFAM" id="SSF53187">
    <property type="entry name" value="Zn-dependent exopeptidases"/>
    <property type="match status" value="1"/>
</dbReference>
<dbReference type="Proteomes" id="UP000256838">
    <property type="component" value="Unassembled WGS sequence"/>
</dbReference>
<comment type="caution">
    <text evidence="1">The sequence shown here is derived from an EMBL/GenBank/DDBJ whole genome shotgun (WGS) entry which is preliminary data.</text>
</comment>
<name>A0A3D8JVB7_9BURK</name>
<evidence type="ECO:0000313" key="1">
    <source>
        <dbReference type="EMBL" id="RDU97029.1"/>
    </source>
</evidence>
<dbReference type="EC" id="3.5.1.68" evidence="1"/>
<dbReference type="Pfam" id="PF05013">
    <property type="entry name" value="FGase"/>
    <property type="match status" value="1"/>
</dbReference>